<sequence>MLMKTPLEPPRNKDDDRRRRLESLLGATVVNLSQTPPHKIISLSPKLSLSFSKHSNRRNKRKSMVIDALMEMGMIPTSMLIGRSAFLSTTEAIQKIPLSLSLRLCFF</sequence>
<name>A0ABD0UJS5_DENTH</name>
<comment type="caution">
    <text evidence="1">The sequence shown here is derived from an EMBL/GenBank/DDBJ whole genome shotgun (WGS) entry which is preliminary data.</text>
</comment>
<accession>A0ABD0UJS5</accession>
<organism evidence="1 2">
    <name type="scientific">Dendrobium thyrsiflorum</name>
    <name type="common">Pinecone-like raceme dendrobium</name>
    <name type="synonym">Orchid</name>
    <dbReference type="NCBI Taxonomy" id="117978"/>
    <lineage>
        <taxon>Eukaryota</taxon>
        <taxon>Viridiplantae</taxon>
        <taxon>Streptophyta</taxon>
        <taxon>Embryophyta</taxon>
        <taxon>Tracheophyta</taxon>
        <taxon>Spermatophyta</taxon>
        <taxon>Magnoliopsida</taxon>
        <taxon>Liliopsida</taxon>
        <taxon>Asparagales</taxon>
        <taxon>Orchidaceae</taxon>
        <taxon>Epidendroideae</taxon>
        <taxon>Malaxideae</taxon>
        <taxon>Dendrobiinae</taxon>
        <taxon>Dendrobium</taxon>
    </lineage>
</organism>
<dbReference type="EMBL" id="JANQDX010000013">
    <property type="protein sequence ID" value="KAL0912893.1"/>
    <property type="molecule type" value="Genomic_DNA"/>
</dbReference>
<keyword evidence="2" id="KW-1185">Reference proteome</keyword>
<gene>
    <name evidence="1" type="ORF">M5K25_016307</name>
</gene>
<protein>
    <submittedName>
        <fullName evidence="1">Uncharacterized protein</fullName>
    </submittedName>
</protein>
<proteinExistence type="predicted"/>
<evidence type="ECO:0000313" key="2">
    <source>
        <dbReference type="Proteomes" id="UP001552299"/>
    </source>
</evidence>
<dbReference type="Proteomes" id="UP001552299">
    <property type="component" value="Unassembled WGS sequence"/>
</dbReference>
<dbReference type="AlphaFoldDB" id="A0ABD0UJS5"/>
<reference evidence="1 2" key="1">
    <citation type="journal article" date="2024" name="Plant Biotechnol. J.">
        <title>Dendrobium thyrsiflorum genome and its molecular insights into genes involved in important horticultural traits.</title>
        <authorList>
            <person name="Chen B."/>
            <person name="Wang J.Y."/>
            <person name="Zheng P.J."/>
            <person name="Li K.L."/>
            <person name="Liang Y.M."/>
            <person name="Chen X.F."/>
            <person name="Zhang C."/>
            <person name="Zhao X."/>
            <person name="He X."/>
            <person name="Zhang G.Q."/>
            <person name="Liu Z.J."/>
            <person name="Xu Q."/>
        </authorList>
    </citation>
    <scope>NUCLEOTIDE SEQUENCE [LARGE SCALE GENOMIC DNA]</scope>
    <source>
        <strain evidence="1">GZMU011</strain>
    </source>
</reference>
<evidence type="ECO:0000313" key="1">
    <source>
        <dbReference type="EMBL" id="KAL0912893.1"/>
    </source>
</evidence>